<feature type="compositionally biased region" description="Basic and acidic residues" evidence="1">
    <location>
        <begin position="163"/>
        <end position="174"/>
    </location>
</feature>
<evidence type="ECO:0000313" key="2">
    <source>
        <dbReference type="EMBL" id="KAL3112676.1"/>
    </source>
</evidence>
<feature type="compositionally biased region" description="Low complexity" evidence="1">
    <location>
        <begin position="149"/>
        <end position="160"/>
    </location>
</feature>
<name>A0ABD2LC66_9BILA</name>
<dbReference type="SUPFAM" id="SSF56300">
    <property type="entry name" value="Metallo-dependent phosphatases"/>
    <property type="match status" value="1"/>
</dbReference>
<accession>A0ABD2LC66</accession>
<comment type="caution">
    <text evidence="2">The sequence shown here is derived from an EMBL/GenBank/DDBJ whole genome shotgun (WGS) entry which is preliminary data.</text>
</comment>
<evidence type="ECO:0000313" key="3">
    <source>
        <dbReference type="Proteomes" id="UP001620626"/>
    </source>
</evidence>
<dbReference type="EMBL" id="JBICBT010000465">
    <property type="protein sequence ID" value="KAL3112676.1"/>
    <property type="molecule type" value="Genomic_DNA"/>
</dbReference>
<proteinExistence type="predicted"/>
<gene>
    <name evidence="2" type="ORF">niasHT_013712</name>
</gene>
<feature type="compositionally biased region" description="Polar residues" evidence="1">
    <location>
        <begin position="97"/>
        <end position="116"/>
    </location>
</feature>
<feature type="region of interest" description="Disordered" evidence="1">
    <location>
        <begin position="52"/>
        <end position="174"/>
    </location>
</feature>
<evidence type="ECO:0000256" key="1">
    <source>
        <dbReference type="SAM" id="MobiDB-lite"/>
    </source>
</evidence>
<dbReference type="InterPro" id="IPR029052">
    <property type="entry name" value="Metallo-depent_PP-like"/>
</dbReference>
<reference evidence="2 3" key="1">
    <citation type="submission" date="2024-10" db="EMBL/GenBank/DDBJ databases">
        <authorList>
            <person name="Kim D."/>
        </authorList>
    </citation>
    <scope>NUCLEOTIDE SEQUENCE [LARGE SCALE GENOMIC DNA]</scope>
    <source>
        <strain evidence="2">BH-2024</strain>
    </source>
</reference>
<sequence length="216" mass="24310">MRFINRFLSKNDQILSSRRCISFCAFVEGPACQAASWMRSSRRSTARLHIASRMKKTARGRTYSGRLQHPEGVDASSPTAAPDPRPTGRDHLEGQPLASSSLHGLRSPTRNSNNSAKRPRPPSGRSRRSSESTRRPSSCATSMDRRSSQRMASRRSSSTSPVDEYHRCRPEQQQRSRVVFGADVVESVRNLLGIDYIVRAHQLVMNGVQYFVDRHL</sequence>
<protein>
    <submittedName>
        <fullName evidence="2">Uncharacterized protein</fullName>
    </submittedName>
</protein>
<dbReference type="Gene3D" id="3.60.21.10">
    <property type="match status" value="1"/>
</dbReference>
<keyword evidence="3" id="KW-1185">Reference proteome</keyword>
<dbReference type="AlphaFoldDB" id="A0ABD2LC66"/>
<dbReference type="Proteomes" id="UP001620626">
    <property type="component" value="Unassembled WGS sequence"/>
</dbReference>
<organism evidence="2 3">
    <name type="scientific">Heterodera trifolii</name>
    <dbReference type="NCBI Taxonomy" id="157864"/>
    <lineage>
        <taxon>Eukaryota</taxon>
        <taxon>Metazoa</taxon>
        <taxon>Ecdysozoa</taxon>
        <taxon>Nematoda</taxon>
        <taxon>Chromadorea</taxon>
        <taxon>Rhabditida</taxon>
        <taxon>Tylenchina</taxon>
        <taxon>Tylenchomorpha</taxon>
        <taxon>Tylenchoidea</taxon>
        <taxon>Heteroderidae</taxon>
        <taxon>Heteroderinae</taxon>
        <taxon>Heterodera</taxon>
    </lineage>
</organism>